<keyword evidence="2" id="KW-0812">Transmembrane</keyword>
<dbReference type="RefSeq" id="XP_040746785.1">
    <property type="nucleotide sequence ID" value="XM_040890798.1"/>
</dbReference>
<feature type="transmembrane region" description="Helical" evidence="2">
    <location>
        <begin position="140"/>
        <end position="162"/>
    </location>
</feature>
<keyword evidence="2" id="KW-0472">Membrane</keyword>
<feature type="region of interest" description="Disordered" evidence="1">
    <location>
        <begin position="223"/>
        <end position="292"/>
    </location>
</feature>
<dbReference type="AlphaFoldDB" id="A0A1Y1WKE8"/>
<organism evidence="3 4">
    <name type="scientific">Linderina pennispora</name>
    <dbReference type="NCBI Taxonomy" id="61395"/>
    <lineage>
        <taxon>Eukaryota</taxon>
        <taxon>Fungi</taxon>
        <taxon>Fungi incertae sedis</taxon>
        <taxon>Zoopagomycota</taxon>
        <taxon>Kickxellomycotina</taxon>
        <taxon>Kickxellomycetes</taxon>
        <taxon>Kickxellales</taxon>
        <taxon>Kickxellaceae</taxon>
        <taxon>Linderina</taxon>
    </lineage>
</organism>
<name>A0A1Y1WKE8_9FUNG</name>
<feature type="non-terminal residue" evidence="3">
    <location>
        <position position="1"/>
    </location>
</feature>
<dbReference type="Proteomes" id="UP000193922">
    <property type="component" value="Unassembled WGS sequence"/>
</dbReference>
<feature type="transmembrane region" description="Helical" evidence="2">
    <location>
        <begin position="28"/>
        <end position="49"/>
    </location>
</feature>
<proteinExistence type="predicted"/>
<reference evidence="3 4" key="1">
    <citation type="submission" date="2016-07" db="EMBL/GenBank/DDBJ databases">
        <title>Pervasive Adenine N6-methylation of Active Genes in Fungi.</title>
        <authorList>
            <consortium name="DOE Joint Genome Institute"/>
            <person name="Mondo S.J."/>
            <person name="Dannebaum R.O."/>
            <person name="Kuo R.C."/>
            <person name="Labutti K."/>
            <person name="Haridas S."/>
            <person name="Kuo A."/>
            <person name="Salamov A."/>
            <person name="Ahrendt S.R."/>
            <person name="Lipzen A."/>
            <person name="Sullivan W."/>
            <person name="Andreopoulos W.B."/>
            <person name="Clum A."/>
            <person name="Lindquist E."/>
            <person name="Daum C."/>
            <person name="Ramamoorthy G.K."/>
            <person name="Gryganskyi A."/>
            <person name="Culley D."/>
            <person name="Magnuson J.K."/>
            <person name="James T.Y."/>
            <person name="O'Malley M.A."/>
            <person name="Stajich J.E."/>
            <person name="Spatafora J.W."/>
            <person name="Visel A."/>
            <person name="Grigoriev I.V."/>
        </authorList>
    </citation>
    <scope>NUCLEOTIDE SEQUENCE [LARGE SCALE GENOMIC DNA]</scope>
    <source>
        <strain evidence="3 4">ATCC 12442</strain>
    </source>
</reference>
<protein>
    <recommendedName>
        <fullName evidence="5">G-protein coupled receptors family 3 profile domain-containing protein</fullName>
    </recommendedName>
</protein>
<evidence type="ECO:0000313" key="3">
    <source>
        <dbReference type="EMBL" id="ORX73574.1"/>
    </source>
</evidence>
<comment type="caution">
    <text evidence="3">The sequence shown here is derived from an EMBL/GenBank/DDBJ whole genome shotgun (WGS) entry which is preliminary data.</text>
</comment>
<evidence type="ECO:0000256" key="2">
    <source>
        <dbReference type="SAM" id="Phobius"/>
    </source>
</evidence>
<sequence>LLWFIGDLPTNGYVSVVGPWALCKLWEIWGRASSAFIFSSSIMMRAYAFDVVFNRGKPYRGWAIFGPVLLIATAILAYDIAGQIIEDRLTVSLLHSLQVCYYAEAFRISSLSIVWFWWLLVIFFTVRIRKIHSSFNEFRNYTYMITIVLSFVLGTTILHIVFPKYPLNRVVRIITTASDIIMCNSSIWIIVAHPTYKCMFDHDRYLDEWYTKLRRDGLQRAYEMDSDQADGASSEEHSSTENPPQSPGQQTTDEQTTNQRTTDEQTTNQRTTDQQTTNQQTASTGQAVKAAG</sequence>
<feature type="transmembrane region" description="Helical" evidence="2">
    <location>
        <begin position="105"/>
        <end position="128"/>
    </location>
</feature>
<dbReference type="GeneID" id="63807446"/>
<dbReference type="EMBL" id="MCFD01000001">
    <property type="protein sequence ID" value="ORX73574.1"/>
    <property type="molecule type" value="Genomic_DNA"/>
</dbReference>
<evidence type="ECO:0008006" key="5">
    <source>
        <dbReference type="Google" id="ProtNLM"/>
    </source>
</evidence>
<dbReference type="OrthoDB" id="5527222at2759"/>
<keyword evidence="4" id="KW-1185">Reference proteome</keyword>
<feature type="transmembrane region" description="Helical" evidence="2">
    <location>
        <begin position="61"/>
        <end position="85"/>
    </location>
</feature>
<feature type="compositionally biased region" description="Low complexity" evidence="1">
    <location>
        <begin position="249"/>
        <end position="281"/>
    </location>
</feature>
<keyword evidence="2" id="KW-1133">Transmembrane helix</keyword>
<evidence type="ECO:0000313" key="4">
    <source>
        <dbReference type="Proteomes" id="UP000193922"/>
    </source>
</evidence>
<accession>A0A1Y1WKE8</accession>
<evidence type="ECO:0000256" key="1">
    <source>
        <dbReference type="SAM" id="MobiDB-lite"/>
    </source>
</evidence>
<gene>
    <name evidence="3" type="ORF">DL89DRAFT_298689</name>
</gene>